<evidence type="ECO:0000313" key="4">
    <source>
        <dbReference type="EMBL" id="OBS24384.1"/>
    </source>
</evidence>
<evidence type="ECO:0000256" key="1">
    <source>
        <dbReference type="SAM" id="MobiDB-lite"/>
    </source>
</evidence>
<gene>
    <name evidence="4" type="ORF">FPOA_04929</name>
</gene>
<dbReference type="OMA" id="CNYTHGE"/>
<keyword evidence="2" id="KW-0732">Signal</keyword>
<feature type="signal peptide" evidence="2">
    <location>
        <begin position="1"/>
        <end position="22"/>
    </location>
</feature>
<comment type="caution">
    <text evidence="4">The sequence shown here is derived from an EMBL/GenBank/DDBJ whole genome shotgun (WGS) entry which is preliminary data.</text>
</comment>
<feature type="region of interest" description="Disordered" evidence="1">
    <location>
        <begin position="655"/>
        <end position="698"/>
    </location>
</feature>
<sequence length="932" mass="100071">MKLPFAACALLGGITKMIVASAELGDVSYDDQGPGTYCITYLSTYLSPVSIGTELPEPSQNATEPDQTTSLSTGDEDRFSSDVNPNLVTTLSTEQSSSALVTEPTAVDFDPTGRRIIFAITPSEETRKRDIGGFVGNDICTFATVFTLGNGRLFDAGIPISYLGDAFQLFQSSSVPTVDDITTTFSNSGGSLRFINPRLPGSQASFCQTSSDGEVYMTFTSRPQGCVPVSLTIYGVERCINGRIDGLDTSTAANTQVESTQAPELPSSEGSVSISLPDVTDEETVFPTMTIDPTRPLSFSNFTSQQSTVKLPSFTNGIELPSLPPSRSDKPTPFETETLTPTFFGTSEEVQSSLEAKTSAFTSTLALPVFESSSSINELPTASLSTSVFATSSSYISTSDEVSLSSSFSTPSLSSDTTLLTETSDFSSILTSSIESTLPETTASIESTLPETITLQPTSEGPTTTTVMESTTTTEEPIIITNAIRNGRFAMPNPNPERGIMGFATEGGAIYHNGDCFSGDAGSDDGCAVLKTSNDRKRATDSFAAISQMLTSLSPSSTVLYTLQFYYSVITIGLNQACTIDAYLGERQAFSQGVSTGDGASTSWNRVSTTMEADAQSASLSISMSCSGSGLATIYIDSVFVSNEVTPDNIDAHQLEFGDAEVPPQETTGRSDESTQIASTSSIDDFSTTSQTTTASETPTEVCNYTHGEECARDPSKWPPDGMCEFYGLFNGETWKESRRDYPHQDNAMQCVAICKSIPDCQSVGYFENENRCLFTNTVITRDAFTIIEGRDNWKNSYWVDQRCWSCPDCVDESVPNTPSEMCSYTQGDLCTRRDAPEGVICNTEAWLAGMYILGDQVIDQYPHQDSPEACAAICRAYHGCKGSGFKDGRCKLSGFKLATSGGIIPLDLNRDPSWNSLWDDPECFTCPGCID</sequence>
<feature type="compositionally biased region" description="Polar residues" evidence="1">
    <location>
        <begin position="58"/>
        <end position="73"/>
    </location>
</feature>
<keyword evidence="5" id="KW-1185">Reference proteome</keyword>
<evidence type="ECO:0000256" key="2">
    <source>
        <dbReference type="SAM" id="SignalP"/>
    </source>
</evidence>
<evidence type="ECO:0000259" key="3">
    <source>
        <dbReference type="Pfam" id="PF25485"/>
    </source>
</evidence>
<proteinExistence type="predicted"/>
<dbReference type="Pfam" id="PF25485">
    <property type="entry name" value="DUF7908"/>
    <property type="match status" value="1"/>
</dbReference>
<dbReference type="Proteomes" id="UP000091967">
    <property type="component" value="Unassembled WGS sequence"/>
</dbReference>
<name>A0A1B8AVJ7_FUSPO</name>
<evidence type="ECO:0000313" key="5">
    <source>
        <dbReference type="Proteomes" id="UP000091967"/>
    </source>
</evidence>
<organism evidence="4 5">
    <name type="scientific">Fusarium poae</name>
    <dbReference type="NCBI Taxonomy" id="36050"/>
    <lineage>
        <taxon>Eukaryota</taxon>
        <taxon>Fungi</taxon>
        <taxon>Dikarya</taxon>
        <taxon>Ascomycota</taxon>
        <taxon>Pezizomycotina</taxon>
        <taxon>Sordariomycetes</taxon>
        <taxon>Hypocreomycetidae</taxon>
        <taxon>Hypocreales</taxon>
        <taxon>Nectriaceae</taxon>
        <taxon>Fusarium</taxon>
    </lineage>
</organism>
<dbReference type="InterPro" id="IPR057230">
    <property type="entry name" value="DUF7908"/>
</dbReference>
<dbReference type="AlphaFoldDB" id="A0A1B8AVJ7"/>
<feature type="region of interest" description="Disordered" evidence="1">
    <location>
        <begin position="52"/>
        <end position="84"/>
    </location>
</feature>
<feature type="domain" description="DUF7908" evidence="3">
    <location>
        <begin position="113"/>
        <end position="236"/>
    </location>
</feature>
<accession>A0A1B8AVJ7</accession>
<reference evidence="4 5" key="1">
    <citation type="submission" date="2016-06" db="EMBL/GenBank/DDBJ databases">
        <title>Living apart together: crosstalk between the core and supernumerary genomes in a fungal plant pathogen.</title>
        <authorList>
            <person name="Vanheule A."/>
            <person name="Audenaert K."/>
            <person name="Warris S."/>
            <person name="Van De Geest H."/>
            <person name="Schijlen E."/>
            <person name="Hofte M."/>
            <person name="De Saeger S."/>
            <person name="Haesaert G."/>
            <person name="Waalwijk C."/>
            <person name="Van Der Lee T."/>
        </authorList>
    </citation>
    <scope>NUCLEOTIDE SEQUENCE [LARGE SCALE GENOMIC DNA]</scope>
    <source>
        <strain evidence="4 5">2516</strain>
    </source>
</reference>
<dbReference type="STRING" id="36050.A0A1B8AVJ7"/>
<protein>
    <recommendedName>
        <fullName evidence="3">DUF7908 domain-containing protein</fullName>
    </recommendedName>
</protein>
<feature type="compositionally biased region" description="Low complexity" evidence="1">
    <location>
        <begin position="679"/>
        <end position="698"/>
    </location>
</feature>
<dbReference type="OrthoDB" id="5052600at2759"/>
<feature type="chain" id="PRO_5008603256" description="DUF7908 domain-containing protein" evidence="2">
    <location>
        <begin position="23"/>
        <end position="932"/>
    </location>
</feature>
<dbReference type="EMBL" id="LYXU01000002">
    <property type="protein sequence ID" value="OBS24384.1"/>
    <property type="molecule type" value="Genomic_DNA"/>
</dbReference>